<evidence type="ECO:0000259" key="12">
    <source>
        <dbReference type="Pfam" id="PF00248"/>
    </source>
</evidence>
<dbReference type="InterPro" id="IPR036812">
    <property type="entry name" value="NAD(P)_OxRdtase_dom_sf"/>
</dbReference>
<dbReference type="FunFam" id="3.20.20.100:FF:000006">
    <property type="entry name" value="Aldo-keto reductase family 1 member A1"/>
    <property type="match status" value="1"/>
</dbReference>
<dbReference type="InterPro" id="IPR020471">
    <property type="entry name" value="AKR"/>
</dbReference>
<keyword evidence="3" id="KW-0560">Oxidoreductase</keyword>
<dbReference type="KEGG" id="pmrn:116941196"/>
<feature type="domain" description="NADP-dependent oxidoreductase" evidence="12">
    <location>
        <begin position="20"/>
        <end position="296"/>
    </location>
</feature>
<dbReference type="PROSITE" id="PS00062">
    <property type="entry name" value="ALDOKETO_REDUCTASE_2"/>
    <property type="match status" value="1"/>
</dbReference>
<dbReference type="RefSeq" id="XP_032807851.1">
    <property type="nucleotide sequence ID" value="XM_032951960.1"/>
</dbReference>
<dbReference type="GO" id="GO:0008106">
    <property type="term" value="F:alcohol dehydrogenase (NADP+) activity"/>
    <property type="evidence" value="ECO:0007669"/>
    <property type="project" value="UniProtKB-EC"/>
</dbReference>
<dbReference type="AlphaFoldDB" id="A0AAJ7SY87"/>
<keyword evidence="13" id="KW-1185">Reference proteome</keyword>
<evidence type="ECO:0000256" key="8">
    <source>
        <dbReference type="ARBA" id="ARBA00048262"/>
    </source>
</evidence>
<comment type="catalytic activity">
    <reaction evidence="7">
        <text>S-nitrosoglutathione + NADPH + H(+) = S-(hydroxysulfenamide)glutathione + NADP(+)</text>
        <dbReference type="Rhea" id="RHEA:63500"/>
        <dbReference type="ChEBI" id="CHEBI:15378"/>
        <dbReference type="ChEBI" id="CHEBI:57783"/>
        <dbReference type="ChEBI" id="CHEBI:58349"/>
        <dbReference type="ChEBI" id="CHEBI:145544"/>
        <dbReference type="ChEBI" id="CHEBI:229723"/>
    </reaction>
</comment>
<accession>A0AAJ7SY87</accession>
<evidence type="ECO:0000256" key="10">
    <source>
        <dbReference type="PIRSR" id="PIRSR000097-2"/>
    </source>
</evidence>
<evidence type="ECO:0000256" key="5">
    <source>
        <dbReference type="ARBA" id="ARBA00044808"/>
    </source>
</evidence>
<dbReference type="EC" id="1.1.1.2" evidence="4"/>
<dbReference type="PROSITE" id="PS00798">
    <property type="entry name" value="ALDOKETO_REDUCTASE_1"/>
    <property type="match status" value="1"/>
</dbReference>
<comment type="catalytic activity">
    <reaction evidence="8">
        <text>a primary alcohol + NADP(+) = an aldehyde + NADPH + H(+)</text>
        <dbReference type="Rhea" id="RHEA:15937"/>
        <dbReference type="ChEBI" id="CHEBI:15378"/>
        <dbReference type="ChEBI" id="CHEBI:15734"/>
        <dbReference type="ChEBI" id="CHEBI:17478"/>
        <dbReference type="ChEBI" id="CHEBI:57783"/>
        <dbReference type="ChEBI" id="CHEBI:58349"/>
        <dbReference type="EC" id="1.1.1.2"/>
    </reaction>
</comment>
<evidence type="ECO:0000256" key="9">
    <source>
        <dbReference type="PIRSR" id="PIRSR000097-1"/>
    </source>
</evidence>
<evidence type="ECO:0000256" key="11">
    <source>
        <dbReference type="PIRSR" id="PIRSR000097-3"/>
    </source>
</evidence>
<feature type="active site" description="Proton donor" evidence="9">
    <location>
        <position position="53"/>
    </location>
</feature>
<evidence type="ECO:0000256" key="1">
    <source>
        <dbReference type="ARBA" id="ARBA00007905"/>
    </source>
</evidence>
<evidence type="ECO:0000256" key="2">
    <source>
        <dbReference type="ARBA" id="ARBA00022857"/>
    </source>
</evidence>
<dbReference type="PRINTS" id="PR00069">
    <property type="entry name" value="ALDKETRDTASE"/>
</dbReference>
<comment type="catalytic activity">
    <reaction evidence="6">
        <text>S-nitroso-CoA + NADPH + H(+) = sulfinamide-CoA + NADP(+)</text>
        <dbReference type="Rhea" id="RHEA:78375"/>
        <dbReference type="ChEBI" id="CHEBI:15378"/>
        <dbReference type="ChEBI" id="CHEBI:57783"/>
        <dbReference type="ChEBI" id="CHEBI:58349"/>
        <dbReference type="ChEBI" id="CHEBI:145546"/>
        <dbReference type="ChEBI" id="CHEBI:145548"/>
    </reaction>
    <physiologicalReaction direction="left-to-right" evidence="6">
        <dbReference type="Rhea" id="RHEA:78376"/>
    </physiologicalReaction>
</comment>
<feature type="site" description="Lowers pKa of active site Tyr" evidence="11">
    <location>
        <position position="82"/>
    </location>
</feature>
<evidence type="ECO:0000256" key="7">
    <source>
        <dbReference type="ARBA" id="ARBA00048207"/>
    </source>
</evidence>
<dbReference type="PIRSF" id="PIRSF000097">
    <property type="entry name" value="AKR"/>
    <property type="match status" value="1"/>
</dbReference>
<evidence type="ECO:0000256" key="3">
    <source>
        <dbReference type="ARBA" id="ARBA00023002"/>
    </source>
</evidence>
<evidence type="ECO:0000313" key="14">
    <source>
        <dbReference type="RefSeq" id="XP_032807851.1"/>
    </source>
</evidence>
<protein>
    <recommendedName>
        <fullName evidence="4">alcohol dehydrogenase (NADP(+))</fullName>
        <ecNumber evidence="4">1.1.1.2</ecNumber>
    </recommendedName>
    <alternativeName>
        <fullName evidence="5">S-nitroso-CoA reductase</fullName>
    </alternativeName>
</protein>
<reference evidence="14" key="1">
    <citation type="submission" date="2025-08" db="UniProtKB">
        <authorList>
            <consortium name="RefSeq"/>
        </authorList>
    </citation>
    <scope>IDENTIFICATION</scope>
    <source>
        <tissue evidence="14">Sperm</tissue>
    </source>
</reference>
<dbReference type="SUPFAM" id="SSF51430">
    <property type="entry name" value="NAD(P)-linked oxidoreductase"/>
    <property type="match status" value="1"/>
</dbReference>
<comment type="similarity">
    <text evidence="1">Belongs to the aldo/keto reductase family.</text>
</comment>
<dbReference type="GeneID" id="116941196"/>
<dbReference type="Gene3D" id="3.20.20.100">
    <property type="entry name" value="NADP-dependent oxidoreductase domain"/>
    <property type="match status" value="1"/>
</dbReference>
<sequence>MDSVTTAVTRLNSGVDIPLLGLGTWKSKPGEVRAAVEAAISAGYRHVDGAFVYGNEAEVGAGVASCLAERVASREQLFVVSKLWGKYHAPADVKIGFMKTLTDLKLDYLDLFLMHSPMAFQNEGDDLWPIKDGKILAADVDYVDTWKAMEVLVKEGLVKSIGVSNFNIAQLQRLLSVATIKPAVNQVELHPYLPQPELIEFCQSNNVVLTAYSPFGSPDREFKNEKNDPCNLLQDPVVEAIGSKHGKTSAQVLLRYHTQRNIVVIPKSITPSRIVQNAQSFGFTLDGEDTKKLQGLRRDWRACDWDAATTSVHPNYPFDS</sequence>
<dbReference type="Pfam" id="PF00248">
    <property type="entry name" value="Aldo_ket_red"/>
    <property type="match status" value="1"/>
</dbReference>
<dbReference type="Proteomes" id="UP001318040">
    <property type="component" value="Chromosome 11"/>
</dbReference>
<evidence type="ECO:0000256" key="6">
    <source>
        <dbReference type="ARBA" id="ARBA00047706"/>
    </source>
</evidence>
<evidence type="ECO:0000313" key="13">
    <source>
        <dbReference type="Proteomes" id="UP001318040"/>
    </source>
</evidence>
<organism evidence="13 14">
    <name type="scientific">Petromyzon marinus</name>
    <name type="common">Sea lamprey</name>
    <dbReference type="NCBI Taxonomy" id="7757"/>
    <lineage>
        <taxon>Eukaryota</taxon>
        <taxon>Metazoa</taxon>
        <taxon>Chordata</taxon>
        <taxon>Craniata</taxon>
        <taxon>Vertebrata</taxon>
        <taxon>Cyclostomata</taxon>
        <taxon>Hyperoartia</taxon>
        <taxon>Petromyzontiformes</taxon>
        <taxon>Petromyzontidae</taxon>
        <taxon>Petromyzon</taxon>
    </lineage>
</organism>
<dbReference type="PANTHER" id="PTHR11732">
    <property type="entry name" value="ALDO/KETO REDUCTASE"/>
    <property type="match status" value="1"/>
</dbReference>
<name>A0AAJ7SY87_PETMA</name>
<dbReference type="InterPro" id="IPR023210">
    <property type="entry name" value="NADP_OxRdtase_dom"/>
</dbReference>
<dbReference type="InterPro" id="IPR018170">
    <property type="entry name" value="Aldo/ket_reductase_CS"/>
</dbReference>
<gene>
    <name evidence="14" type="primary">LOC116941196</name>
</gene>
<keyword evidence="2" id="KW-0521">NADP</keyword>
<evidence type="ECO:0000256" key="4">
    <source>
        <dbReference type="ARBA" id="ARBA00024074"/>
    </source>
</evidence>
<feature type="binding site" evidence="10">
    <location>
        <position position="115"/>
    </location>
    <ligand>
        <name>substrate</name>
    </ligand>
</feature>
<proteinExistence type="inferred from homology"/>